<name>A0A4D6KPR7_VIGUN</name>
<dbReference type="EMBL" id="CP039345">
    <property type="protein sequence ID" value="QCD78670.1"/>
    <property type="molecule type" value="Genomic_DNA"/>
</dbReference>
<dbReference type="Proteomes" id="UP000501690">
    <property type="component" value="Linkage Group LG1"/>
</dbReference>
<organism evidence="1 2">
    <name type="scientific">Vigna unguiculata</name>
    <name type="common">Cowpea</name>
    <dbReference type="NCBI Taxonomy" id="3917"/>
    <lineage>
        <taxon>Eukaryota</taxon>
        <taxon>Viridiplantae</taxon>
        <taxon>Streptophyta</taxon>
        <taxon>Embryophyta</taxon>
        <taxon>Tracheophyta</taxon>
        <taxon>Spermatophyta</taxon>
        <taxon>Magnoliopsida</taxon>
        <taxon>eudicotyledons</taxon>
        <taxon>Gunneridae</taxon>
        <taxon>Pentapetalae</taxon>
        <taxon>rosids</taxon>
        <taxon>fabids</taxon>
        <taxon>Fabales</taxon>
        <taxon>Fabaceae</taxon>
        <taxon>Papilionoideae</taxon>
        <taxon>50 kb inversion clade</taxon>
        <taxon>NPAAA clade</taxon>
        <taxon>indigoferoid/millettioid clade</taxon>
        <taxon>Phaseoleae</taxon>
        <taxon>Vigna</taxon>
    </lineage>
</organism>
<accession>A0A4D6KPR7</accession>
<reference evidence="1 2" key="1">
    <citation type="submission" date="2019-04" db="EMBL/GenBank/DDBJ databases">
        <title>An improved genome assembly and genetic linkage map for asparagus bean, Vigna unguiculata ssp. sesquipedialis.</title>
        <authorList>
            <person name="Xia Q."/>
            <person name="Zhang R."/>
            <person name="Dong Y."/>
        </authorList>
    </citation>
    <scope>NUCLEOTIDE SEQUENCE [LARGE SCALE GENOMIC DNA]</scope>
    <source>
        <tissue evidence="1">Leaf</tissue>
    </source>
</reference>
<proteinExistence type="predicted"/>
<sequence length="140" mass="15287">MLRFGSGMEVLVRSVVVKNEGGVAAERWWLARRDEGCRSVSADNGTLQICDVCSLCAREEVVLNVVVSCFLAKVQLRDDVRLGTVVAKQWLSASMDDGGGHGARGEARVSHGRDEDFDVAPFGWLNFECLDVTMCHSLIA</sequence>
<protein>
    <submittedName>
        <fullName evidence="1">Uncharacterized protein</fullName>
    </submittedName>
</protein>
<evidence type="ECO:0000313" key="1">
    <source>
        <dbReference type="EMBL" id="QCD78670.1"/>
    </source>
</evidence>
<gene>
    <name evidence="1" type="ORF">DEO72_LG1g2306</name>
</gene>
<keyword evidence="2" id="KW-1185">Reference proteome</keyword>
<evidence type="ECO:0000313" key="2">
    <source>
        <dbReference type="Proteomes" id="UP000501690"/>
    </source>
</evidence>
<dbReference type="AlphaFoldDB" id="A0A4D6KPR7"/>